<dbReference type="EMBL" id="JAMSHJ010000005">
    <property type="protein sequence ID" value="KAI5404536.1"/>
    <property type="molecule type" value="Genomic_DNA"/>
</dbReference>
<evidence type="ECO:0000256" key="1">
    <source>
        <dbReference type="SAM" id="MobiDB-lite"/>
    </source>
</evidence>
<feature type="compositionally biased region" description="Basic and acidic residues" evidence="1">
    <location>
        <begin position="188"/>
        <end position="206"/>
    </location>
</feature>
<keyword evidence="4" id="KW-1185">Reference proteome</keyword>
<feature type="compositionally biased region" description="Basic and acidic residues" evidence="1">
    <location>
        <begin position="136"/>
        <end position="151"/>
    </location>
</feature>
<evidence type="ECO:0000313" key="4">
    <source>
        <dbReference type="Proteomes" id="UP001058974"/>
    </source>
</evidence>
<dbReference type="Gramene" id="Psat05G0162400-T1">
    <property type="protein sequence ID" value="KAI5404536.1"/>
    <property type="gene ID" value="KIW84_051624"/>
</dbReference>
<name>A0A9D4WPY3_PEA</name>
<evidence type="ECO:0000259" key="2">
    <source>
        <dbReference type="Pfam" id="PF26130"/>
    </source>
</evidence>
<dbReference type="Proteomes" id="UP001058974">
    <property type="component" value="Chromosome 5"/>
</dbReference>
<comment type="caution">
    <text evidence="3">The sequence shown here is derived from an EMBL/GenBank/DDBJ whole genome shotgun (WGS) entry which is preliminary data.</text>
</comment>
<feature type="domain" description="PB1-like" evidence="2">
    <location>
        <begin position="29"/>
        <end position="129"/>
    </location>
</feature>
<evidence type="ECO:0000313" key="3">
    <source>
        <dbReference type="EMBL" id="KAI5404536.1"/>
    </source>
</evidence>
<feature type="region of interest" description="Disordered" evidence="1">
    <location>
        <begin position="188"/>
        <end position="224"/>
    </location>
</feature>
<accession>A0A9D4WPY3</accession>
<feature type="region of interest" description="Disordered" evidence="1">
    <location>
        <begin position="1"/>
        <end position="24"/>
    </location>
</feature>
<dbReference type="Pfam" id="PF26130">
    <property type="entry name" value="PB1-like"/>
    <property type="match status" value="1"/>
</dbReference>
<dbReference type="InterPro" id="IPR058594">
    <property type="entry name" value="PB1-like_dom_pln"/>
</dbReference>
<protein>
    <recommendedName>
        <fullName evidence="2">PB1-like domain-containing protein</fullName>
    </recommendedName>
</protein>
<feature type="region of interest" description="Disordered" evidence="1">
    <location>
        <begin position="132"/>
        <end position="160"/>
    </location>
</feature>
<sequence length="237" mass="26879">MKTTSANTKKRSSSVKTSSVKCPKSEDSQHFSVTLHHGGEFYRVFEEEIIYRGGTDTTVNGIHVSNWNMDNIEKLLSRLGYKADCVRVWTKVLEIQDGFFLIRKDDDVVDDFALYFSAMNVKGDLYVEHSTGNMDPADREPKCVNDDDHPPDNGIDGLDEEKVEGLDDSEDERATAYFDGFEGIDVTKPIREEPNNSMEEPNKSMDSDDVYYSDELNSSDPDDPFVTNICTYCDDQF</sequence>
<gene>
    <name evidence="3" type="ORF">KIW84_051624</name>
</gene>
<dbReference type="AlphaFoldDB" id="A0A9D4WPY3"/>
<proteinExistence type="predicted"/>
<reference evidence="3 4" key="1">
    <citation type="journal article" date="2022" name="Nat. Genet.">
        <title>Improved pea reference genome and pan-genome highlight genomic features and evolutionary characteristics.</title>
        <authorList>
            <person name="Yang T."/>
            <person name="Liu R."/>
            <person name="Luo Y."/>
            <person name="Hu S."/>
            <person name="Wang D."/>
            <person name="Wang C."/>
            <person name="Pandey M.K."/>
            <person name="Ge S."/>
            <person name="Xu Q."/>
            <person name="Li N."/>
            <person name="Li G."/>
            <person name="Huang Y."/>
            <person name="Saxena R.K."/>
            <person name="Ji Y."/>
            <person name="Li M."/>
            <person name="Yan X."/>
            <person name="He Y."/>
            <person name="Liu Y."/>
            <person name="Wang X."/>
            <person name="Xiang C."/>
            <person name="Varshney R.K."/>
            <person name="Ding H."/>
            <person name="Gao S."/>
            <person name="Zong X."/>
        </authorList>
    </citation>
    <scope>NUCLEOTIDE SEQUENCE [LARGE SCALE GENOMIC DNA]</scope>
    <source>
        <strain evidence="3 4">cv. Zhongwan 6</strain>
    </source>
</reference>
<organism evidence="3 4">
    <name type="scientific">Pisum sativum</name>
    <name type="common">Garden pea</name>
    <name type="synonym">Lathyrus oleraceus</name>
    <dbReference type="NCBI Taxonomy" id="3888"/>
    <lineage>
        <taxon>Eukaryota</taxon>
        <taxon>Viridiplantae</taxon>
        <taxon>Streptophyta</taxon>
        <taxon>Embryophyta</taxon>
        <taxon>Tracheophyta</taxon>
        <taxon>Spermatophyta</taxon>
        <taxon>Magnoliopsida</taxon>
        <taxon>eudicotyledons</taxon>
        <taxon>Gunneridae</taxon>
        <taxon>Pentapetalae</taxon>
        <taxon>rosids</taxon>
        <taxon>fabids</taxon>
        <taxon>Fabales</taxon>
        <taxon>Fabaceae</taxon>
        <taxon>Papilionoideae</taxon>
        <taxon>50 kb inversion clade</taxon>
        <taxon>NPAAA clade</taxon>
        <taxon>Hologalegina</taxon>
        <taxon>IRL clade</taxon>
        <taxon>Fabeae</taxon>
        <taxon>Lathyrus</taxon>
    </lineage>
</organism>